<dbReference type="AlphaFoldDB" id="A0AAV7FK17"/>
<evidence type="ECO:0000256" key="1">
    <source>
        <dbReference type="SAM" id="Phobius"/>
    </source>
</evidence>
<protein>
    <recommendedName>
        <fullName evidence="4">Transmembrane protein</fullName>
    </recommendedName>
</protein>
<dbReference type="EMBL" id="JAGFBR010000019">
    <property type="protein sequence ID" value="KAH0448364.1"/>
    <property type="molecule type" value="Genomic_DNA"/>
</dbReference>
<reference evidence="2 3" key="1">
    <citation type="journal article" date="2021" name="Hortic Res">
        <title>Chromosome-scale assembly of the Dendrobium chrysotoxum genome enhances the understanding of orchid evolution.</title>
        <authorList>
            <person name="Zhang Y."/>
            <person name="Zhang G.Q."/>
            <person name="Zhang D."/>
            <person name="Liu X.D."/>
            <person name="Xu X.Y."/>
            <person name="Sun W.H."/>
            <person name="Yu X."/>
            <person name="Zhu X."/>
            <person name="Wang Z.W."/>
            <person name="Zhao X."/>
            <person name="Zhong W.Y."/>
            <person name="Chen H."/>
            <person name="Yin W.L."/>
            <person name="Huang T."/>
            <person name="Niu S.C."/>
            <person name="Liu Z.J."/>
        </authorList>
    </citation>
    <scope>NUCLEOTIDE SEQUENCE [LARGE SCALE GENOMIC DNA]</scope>
    <source>
        <strain evidence="2">Lindl</strain>
    </source>
</reference>
<accession>A0AAV7FK17</accession>
<organism evidence="2 3">
    <name type="scientific">Dendrobium chrysotoxum</name>
    <name type="common">Orchid</name>
    <dbReference type="NCBI Taxonomy" id="161865"/>
    <lineage>
        <taxon>Eukaryota</taxon>
        <taxon>Viridiplantae</taxon>
        <taxon>Streptophyta</taxon>
        <taxon>Embryophyta</taxon>
        <taxon>Tracheophyta</taxon>
        <taxon>Spermatophyta</taxon>
        <taxon>Magnoliopsida</taxon>
        <taxon>Liliopsida</taxon>
        <taxon>Asparagales</taxon>
        <taxon>Orchidaceae</taxon>
        <taxon>Epidendroideae</taxon>
        <taxon>Malaxideae</taxon>
        <taxon>Dendrobiinae</taxon>
        <taxon>Dendrobium</taxon>
    </lineage>
</organism>
<keyword evidence="3" id="KW-1185">Reference proteome</keyword>
<feature type="transmembrane region" description="Helical" evidence="1">
    <location>
        <begin position="74"/>
        <end position="92"/>
    </location>
</feature>
<keyword evidence="1" id="KW-0472">Membrane</keyword>
<evidence type="ECO:0008006" key="4">
    <source>
        <dbReference type="Google" id="ProtNLM"/>
    </source>
</evidence>
<proteinExistence type="predicted"/>
<evidence type="ECO:0000313" key="3">
    <source>
        <dbReference type="Proteomes" id="UP000775213"/>
    </source>
</evidence>
<comment type="caution">
    <text evidence="2">The sequence shown here is derived from an EMBL/GenBank/DDBJ whole genome shotgun (WGS) entry which is preliminary data.</text>
</comment>
<keyword evidence="1" id="KW-0812">Transmembrane</keyword>
<name>A0AAV7FK17_DENCH</name>
<keyword evidence="1" id="KW-1133">Transmembrane helix</keyword>
<dbReference type="Proteomes" id="UP000775213">
    <property type="component" value="Unassembled WGS sequence"/>
</dbReference>
<sequence length="93" mass="10440">MKTRAFQNSRVRARNSTAYYSCDDHFVIVDKAVDCGNREASLILSQASSGLKSKKQLRINSSSCLQGTDLKIKILSLSFFILAVVFAFLLNYR</sequence>
<evidence type="ECO:0000313" key="2">
    <source>
        <dbReference type="EMBL" id="KAH0448364.1"/>
    </source>
</evidence>
<gene>
    <name evidence="2" type="ORF">IEQ34_022164</name>
</gene>